<organism evidence="1 2">
    <name type="scientific">Polyangium fumosum</name>
    <dbReference type="NCBI Taxonomy" id="889272"/>
    <lineage>
        <taxon>Bacteria</taxon>
        <taxon>Pseudomonadati</taxon>
        <taxon>Myxococcota</taxon>
        <taxon>Polyangia</taxon>
        <taxon>Polyangiales</taxon>
        <taxon>Polyangiaceae</taxon>
        <taxon>Polyangium</taxon>
    </lineage>
</organism>
<sequence length="81" mass="8708">MSQFSVQSRCECQAILLATLDEKHHVVAGTASRGRAREVAPAHSIGASGERFDIGWACPFCGRNTLRSFHVGALRPVRAAS</sequence>
<dbReference type="AlphaFoldDB" id="A0A4U1IWF7"/>
<evidence type="ECO:0000313" key="1">
    <source>
        <dbReference type="EMBL" id="TKC98358.1"/>
    </source>
</evidence>
<keyword evidence="2" id="KW-1185">Reference proteome</keyword>
<reference evidence="1 2" key="1">
    <citation type="submission" date="2019-04" db="EMBL/GenBank/DDBJ databases">
        <authorList>
            <person name="Li Y."/>
            <person name="Wang J."/>
        </authorList>
    </citation>
    <scope>NUCLEOTIDE SEQUENCE [LARGE SCALE GENOMIC DNA]</scope>
    <source>
        <strain evidence="1 2">DSM 14668</strain>
    </source>
</reference>
<protein>
    <submittedName>
        <fullName evidence="1">Uncharacterized protein</fullName>
    </submittedName>
</protein>
<gene>
    <name evidence="1" type="ORF">E8A74_41420</name>
</gene>
<accession>A0A4U1IWF7</accession>
<comment type="caution">
    <text evidence="1">The sequence shown here is derived from an EMBL/GenBank/DDBJ whole genome shotgun (WGS) entry which is preliminary data.</text>
</comment>
<dbReference type="Proteomes" id="UP000309215">
    <property type="component" value="Unassembled WGS sequence"/>
</dbReference>
<name>A0A4U1IWF7_9BACT</name>
<dbReference type="EMBL" id="SSMQ01000069">
    <property type="protein sequence ID" value="TKC98358.1"/>
    <property type="molecule type" value="Genomic_DNA"/>
</dbReference>
<proteinExistence type="predicted"/>
<dbReference type="RefSeq" id="WP_136934658.1">
    <property type="nucleotide sequence ID" value="NZ_SSMQ01000069.1"/>
</dbReference>
<evidence type="ECO:0000313" key="2">
    <source>
        <dbReference type="Proteomes" id="UP000309215"/>
    </source>
</evidence>
<dbReference type="OrthoDB" id="5518872at2"/>